<keyword evidence="4" id="KW-0963">Cytoplasm</keyword>
<dbReference type="Pfam" id="PF01300">
    <property type="entry name" value="Sua5_yciO_yrdC"/>
    <property type="match status" value="1"/>
</dbReference>
<dbReference type="InterPro" id="IPR017945">
    <property type="entry name" value="DHBP_synth_RibB-like_a/b_dom"/>
</dbReference>
<dbReference type="RefSeq" id="WP_191072053.1">
    <property type="nucleotide sequence ID" value="NZ_CP060506.1"/>
</dbReference>
<evidence type="ECO:0000256" key="6">
    <source>
        <dbReference type="ARBA" id="ARBA00022694"/>
    </source>
</evidence>
<dbReference type="GO" id="GO:0003725">
    <property type="term" value="F:double-stranded RNA binding"/>
    <property type="evidence" value="ECO:0007669"/>
    <property type="project" value="InterPro"/>
</dbReference>
<keyword evidence="7" id="KW-0548">Nucleotidyltransferase</keyword>
<organism evidence="13 14">
    <name type="scientific">Nanchangia anserum</name>
    <dbReference type="NCBI Taxonomy" id="2692125"/>
    <lineage>
        <taxon>Bacteria</taxon>
        <taxon>Bacillati</taxon>
        <taxon>Actinomycetota</taxon>
        <taxon>Actinomycetes</taxon>
        <taxon>Actinomycetales</taxon>
        <taxon>Actinomycetaceae</taxon>
        <taxon>Nanchangia</taxon>
    </lineage>
</organism>
<dbReference type="GO" id="GO:0061710">
    <property type="term" value="F:L-threonylcarbamoyladenylate synthase"/>
    <property type="evidence" value="ECO:0007669"/>
    <property type="project" value="UniProtKB-EC"/>
</dbReference>
<evidence type="ECO:0000256" key="5">
    <source>
        <dbReference type="ARBA" id="ARBA00022679"/>
    </source>
</evidence>
<dbReference type="InterPro" id="IPR006070">
    <property type="entry name" value="Sua5-like_dom"/>
</dbReference>
<evidence type="ECO:0000256" key="8">
    <source>
        <dbReference type="ARBA" id="ARBA00022741"/>
    </source>
</evidence>
<dbReference type="AlphaFoldDB" id="A0A8I0GCW0"/>
<evidence type="ECO:0000313" key="13">
    <source>
        <dbReference type="EMBL" id="MBD3689941.1"/>
    </source>
</evidence>
<dbReference type="EC" id="2.7.7.87" evidence="3"/>
<accession>A0A8I0GCW0</accession>
<dbReference type="PANTHER" id="PTHR17490">
    <property type="entry name" value="SUA5"/>
    <property type="match status" value="1"/>
</dbReference>
<comment type="caution">
    <text evidence="13">The sequence shown here is derived from an EMBL/GenBank/DDBJ whole genome shotgun (WGS) entry which is preliminary data.</text>
</comment>
<evidence type="ECO:0000256" key="2">
    <source>
        <dbReference type="ARBA" id="ARBA00007663"/>
    </source>
</evidence>
<protein>
    <recommendedName>
        <fullName evidence="10">L-threonylcarbamoyladenylate synthase</fullName>
        <ecNumber evidence="3">2.7.7.87</ecNumber>
    </recommendedName>
    <alternativeName>
        <fullName evidence="10">L-threonylcarbamoyladenylate synthase</fullName>
    </alternativeName>
</protein>
<comment type="similarity">
    <text evidence="2">Belongs to the SUA5 family.</text>
</comment>
<dbReference type="GO" id="GO:0005524">
    <property type="term" value="F:ATP binding"/>
    <property type="evidence" value="ECO:0007669"/>
    <property type="project" value="UniProtKB-KW"/>
</dbReference>
<dbReference type="PANTHER" id="PTHR17490:SF16">
    <property type="entry name" value="THREONYLCARBAMOYL-AMP SYNTHASE"/>
    <property type="match status" value="1"/>
</dbReference>
<dbReference type="GO" id="GO:0005737">
    <property type="term" value="C:cytoplasm"/>
    <property type="evidence" value="ECO:0007669"/>
    <property type="project" value="UniProtKB-SubCell"/>
</dbReference>
<dbReference type="GO" id="GO:0008033">
    <property type="term" value="P:tRNA processing"/>
    <property type="evidence" value="ECO:0007669"/>
    <property type="project" value="UniProtKB-KW"/>
</dbReference>
<evidence type="ECO:0000256" key="1">
    <source>
        <dbReference type="ARBA" id="ARBA00004496"/>
    </source>
</evidence>
<evidence type="ECO:0000256" key="9">
    <source>
        <dbReference type="ARBA" id="ARBA00022840"/>
    </source>
</evidence>
<keyword evidence="8" id="KW-0547">Nucleotide-binding</keyword>
<dbReference type="GO" id="GO:0006450">
    <property type="term" value="P:regulation of translational fidelity"/>
    <property type="evidence" value="ECO:0007669"/>
    <property type="project" value="TreeGrafter"/>
</dbReference>
<sequence>MVDVISTPLSPGDRARVKECLAADNLIVVPTDTVYGIAARIDSPTAVKALVGAKGRHLRLAPPPVLIGSLDQVDLLCSEWRPRAAALAEKFWPGPLSIVVPARTEALGWDTRVHDGTVALRQPNHPELQALLTEIGPLAVTSANIHGLPPATTIEAAQDTFGERVGLYIDDGPTEGPVPSTIVAVVRELSWKVLRVGQIPGDDVKAVLRSCG</sequence>
<dbReference type="EMBL" id="JACRUO010000002">
    <property type="protein sequence ID" value="MBD3689941.1"/>
    <property type="molecule type" value="Genomic_DNA"/>
</dbReference>
<feature type="domain" description="YrdC-like" evidence="12">
    <location>
        <begin position="11"/>
        <end position="199"/>
    </location>
</feature>
<evidence type="ECO:0000256" key="4">
    <source>
        <dbReference type="ARBA" id="ARBA00022490"/>
    </source>
</evidence>
<dbReference type="PROSITE" id="PS51163">
    <property type="entry name" value="YRDC"/>
    <property type="match status" value="1"/>
</dbReference>
<evidence type="ECO:0000259" key="12">
    <source>
        <dbReference type="PROSITE" id="PS51163"/>
    </source>
</evidence>
<comment type="subcellular location">
    <subcellularLocation>
        <location evidence="1">Cytoplasm</location>
    </subcellularLocation>
</comment>
<keyword evidence="6" id="KW-0819">tRNA processing</keyword>
<dbReference type="SUPFAM" id="SSF55821">
    <property type="entry name" value="YrdC/RibB"/>
    <property type="match status" value="1"/>
</dbReference>
<dbReference type="InterPro" id="IPR050156">
    <property type="entry name" value="TC-AMP_synthase_SUA5"/>
</dbReference>
<comment type="catalytic activity">
    <reaction evidence="11">
        <text>L-threonine + hydrogencarbonate + ATP = L-threonylcarbamoyladenylate + diphosphate + H2O</text>
        <dbReference type="Rhea" id="RHEA:36407"/>
        <dbReference type="ChEBI" id="CHEBI:15377"/>
        <dbReference type="ChEBI" id="CHEBI:17544"/>
        <dbReference type="ChEBI" id="CHEBI:30616"/>
        <dbReference type="ChEBI" id="CHEBI:33019"/>
        <dbReference type="ChEBI" id="CHEBI:57926"/>
        <dbReference type="ChEBI" id="CHEBI:73682"/>
        <dbReference type="EC" id="2.7.7.87"/>
    </reaction>
</comment>
<keyword evidence="9" id="KW-0067">ATP-binding</keyword>
<gene>
    <name evidence="13" type="ORF">H8R10_06855</name>
</gene>
<proteinExistence type="inferred from homology"/>
<evidence type="ECO:0000313" key="14">
    <source>
        <dbReference type="Proteomes" id="UP000627538"/>
    </source>
</evidence>
<keyword evidence="5" id="KW-0808">Transferase</keyword>
<keyword evidence="14" id="KW-1185">Reference proteome</keyword>
<name>A0A8I0GCW0_9ACTO</name>
<evidence type="ECO:0000256" key="11">
    <source>
        <dbReference type="ARBA" id="ARBA00048366"/>
    </source>
</evidence>
<reference evidence="13 14" key="1">
    <citation type="submission" date="2020-08" db="EMBL/GenBank/DDBJ databases">
        <title>Winkia gen. nov., sp. nov., isolated from faeces of the Anser albifrons in China.</title>
        <authorList>
            <person name="Liu Q."/>
        </authorList>
    </citation>
    <scope>NUCLEOTIDE SEQUENCE [LARGE SCALE GENOMIC DNA]</scope>
    <source>
        <strain evidence="13 14">C62</strain>
    </source>
</reference>
<evidence type="ECO:0000256" key="7">
    <source>
        <dbReference type="ARBA" id="ARBA00022695"/>
    </source>
</evidence>
<evidence type="ECO:0000256" key="3">
    <source>
        <dbReference type="ARBA" id="ARBA00012584"/>
    </source>
</evidence>
<dbReference type="GO" id="GO:0000049">
    <property type="term" value="F:tRNA binding"/>
    <property type="evidence" value="ECO:0007669"/>
    <property type="project" value="TreeGrafter"/>
</dbReference>
<dbReference type="Proteomes" id="UP000627538">
    <property type="component" value="Unassembled WGS sequence"/>
</dbReference>
<dbReference type="Gene3D" id="3.90.870.10">
    <property type="entry name" value="DHBP synthase"/>
    <property type="match status" value="1"/>
</dbReference>
<dbReference type="NCBIfam" id="TIGR00057">
    <property type="entry name" value="L-threonylcarbamoyladenylate synthase"/>
    <property type="match status" value="1"/>
</dbReference>
<evidence type="ECO:0000256" key="10">
    <source>
        <dbReference type="ARBA" id="ARBA00029774"/>
    </source>
</evidence>